<dbReference type="OMA" id="DPPHTED"/>
<keyword evidence="3" id="KW-0862">Zinc</keyword>
<evidence type="ECO:0000256" key="5">
    <source>
        <dbReference type="SAM" id="MobiDB-lite"/>
    </source>
</evidence>
<feature type="region of interest" description="Disordered" evidence="5">
    <location>
        <begin position="1"/>
        <end position="27"/>
    </location>
</feature>
<dbReference type="GeneID" id="115949667"/>
<dbReference type="GO" id="GO:0003677">
    <property type="term" value="F:DNA binding"/>
    <property type="evidence" value="ECO:0007669"/>
    <property type="project" value="InterPro"/>
</dbReference>
<keyword evidence="8" id="KW-1185">Reference proteome</keyword>
<reference evidence="7 8" key="1">
    <citation type="journal article" date="2016" name="G3 (Bethesda)">
        <title>First Draft Assembly and Annotation of the Genome of a California Endemic Oak Quercus lobata Nee (Fagaceae).</title>
        <authorList>
            <person name="Sork V.L."/>
            <person name="Fitz-Gibbon S.T."/>
            <person name="Puiu D."/>
            <person name="Crepeau M."/>
            <person name="Gugger P.F."/>
            <person name="Sherman R."/>
            <person name="Stevens K."/>
            <person name="Langley C.H."/>
            <person name="Pellegrini M."/>
            <person name="Salzberg S.L."/>
        </authorList>
    </citation>
    <scope>NUCLEOTIDE SEQUENCE [LARGE SCALE GENOMIC DNA]</scope>
    <source>
        <strain evidence="7 8">cv. SW786</strain>
    </source>
</reference>
<evidence type="ECO:0000259" key="6">
    <source>
        <dbReference type="PROSITE" id="PS51141"/>
    </source>
</evidence>
<dbReference type="Pfam" id="PF03110">
    <property type="entry name" value="SBP"/>
    <property type="match status" value="1"/>
</dbReference>
<dbReference type="InParanoid" id="A0A7N2M2E4"/>
<proteinExistence type="predicted"/>
<keyword evidence="1" id="KW-0479">Metal-binding</keyword>
<dbReference type="Gramene" id="QL06p053871:mrna">
    <property type="protein sequence ID" value="QL06p053871:mrna"/>
    <property type="gene ID" value="QL06p053871"/>
</dbReference>
<dbReference type="OrthoDB" id="514967at2759"/>
<keyword evidence="2 4" id="KW-0863">Zinc-finger</keyword>
<gene>
    <name evidence="7" type="primary">LOC115949667</name>
</gene>
<dbReference type="SUPFAM" id="SSF103612">
    <property type="entry name" value="SBT domain"/>
    <property type="match status" value="1"/>
</dbReference>
<dbReference type="EMBL" id="LRBV02000006">
    <property type="status" value="NOT_ANNOTATED_CDS"/>
    <property type="molecule type" value="Genomic_DNA"/>
</dbReference>
<accession>A0A7N2M2E4</accession>
<dbReference type="Gene3D" id="4.10.1100.10">
    <property type="entry name" value="Transcription factor, SBP-box domain"/>
    <property type="match status" value="1"/>
</dbReference>
<reference evidence="7" key="2">
    <citation type="submission" date="2021-01" db="UniProtKB">
        <authorList>
            <consortium name="EnsemblPlants"/>
        </authorList>
    </citation>
    <scope>IDENTIFICATION</scope>
</reference>
<dbReference type="KEGG" id="qlo:115949667"/>
<dbReference type="PANTHER" id="PTHR31251:SF197">
    <property type="entry name" value="SQUAMOSA PROMOTER-BINDING-LIKE PROTEIN 16"/>
    <property type="match status" value="1"/>
</dbReference>
<protein>
    <recommendedName>
        <fullName evidence="6">SBP-type domain-containing protein</fullName>
    </recommendedName>
</protein>
<dbReference type="Proteomes" id="UP000594261">
    <property type="component" value="Chromosome 6"/>
</dbReference>
<dbReference type="AlphaFoldDB" id="A0A7N2M2E4"/>
<evidence type="ECO:0000313" key="7">
    <source>
        <dbReference type="EnsemblPlants" id="QL06p053871:mrna"/>
    </source>
</evidence>
<dbReference type="GO" id="GO:0008270">
    <property type="term" value="F:zinc ion binding"/>
    <property type="evidence" value="ECO:0007669"/>
    <property type="project" value="UniProtKB-KW"/>
</dbReference>
<organism evidence="7 8">
    <name type="scientific">Quercus lobata</name>
    <name type="common">Valley oak</name>
    <dbReference type="NCBI Taxonomy" id="97700"/>
    <lineage>
        <taxon>Eukaryota</taxon>
        <taxon>Viridiplantae</taxon>
        <taxon>Streptophyta</taxon>
        <taxon>Embryophyta</taxon>
        <taxon>Tracheophyta</taxon>
        <taxon>Spermatophyta</taxon>
        <taxon>Magnoliopsida</taxon>
        <taxon>eudicotyledons</taxon>
        <taxon>Gunneridae</taxon>
        <taxon>Pentapetalae</taxon>
        <taxon>rosids</taxon>
        <taxon>fabids</taxon>
        <taxon>Fagales</taxon>
        <taxon>Fagaceae</taxon>
        <taxon>Quercus</taxon>
    </lineage>
</organism>
<dbReference type="EnsemblPlants" id="QL06p053871:mrna">
    <property type="protein sequence ID" value="QL06p053871:mrna"/>
    <property type="gene ID" value="QL06p053871"/>
</dbReference>
<name>A0A7N2M2E4_QUELO</name>
<sequence>MAKRPFKKEQEQEQECSDPYEDGEEEVEYTRKKVMIRVVSARQRMSSLVPLMSYSSDSSSSSSSSNTSTSACYGNIIGGSDGIGSLRCQADECGVDLKMAKTYHKRHKVCERHAKAAVVLVTGIRQRFCQQCSKFHEISQFDDTKKSCREKLAGHNERRRKTYADLQAENKQKRPTSIMGGGLLKAMRYSNYGEKSLPGSPNMKHCRINFK</sequence>
<feature type="compositionally biased region" description="Acidic residues" evidence="5">
    <location>
        <begin position="12"/>
        <end position="27"/>
    </location>
</feature>
<dbReference type="PROSITE" id="PS51141">
    <property type="entry name" value="ZF_SBP"/>
    <property type="match status" value="1"/>
</dbReference>
<dbReference type="InterPro" id="IPR044817">
    <property type="entry name" value="SBP-like"/>
</dbReference>
<evidence type="ECO:0000256" key="3">
    <source>
        <dbReference type="ARBA" id="ARBA00022833"/>
    </source>
</evidence>
<feature type="domain" description="SBP-type" evidence="6">
    <location>
        <begin position="85"/>
        <end position="162"/>
    </location>
</feature>
<evidence type="ECO:0000256" key="4">
    <source>
        <dbReference type="PROSITE-ProRule" id="PRU00470"/>
    </source>
</evidence>
<evidence type="ECO:0000256" key="1">
    <source>
        <dbReference type="ARBA" id="ARBA00022723"/>
    </source>
</evidence>
<dbReference type="InterPro" id="IPR036893">
    <property type="entry name" value="SBP_sf"/>
</dbReference>
<dbReference type="InterPro" id="IPR004333">
    <property type="entry name" value="SBP_dom"/>
</dbReference>
<dbReference type="RefSeq" id="XP_030922816.1">
    <property type="nucleotide sequence ID" value="XM_031066956.1"/>
</dbReference>
<dbReference type="GO" id="GO:0005634">
    <property type="term" value="C:nucleus"/>
    <property type="evidence" value="ECO:0007669"/>
    <property type="project" value="InterPro"/>
</dbReference>
<dbReference type="KEGG" id="qlo:115949587"/>
<dbReference type="PANTHER" id="PTHR31251">
    <property type="entry name" value="SQUAMOSA PROMOTER-BINDING-LIKE PROTEIN 4"/>
    <property type="match status" value="1"/>
</dbReference>
<evidence type="ECO:0000313" key="8">
    <source>
        <dbReference type="Proteomes" id="UP000594261"/>
    </source>
</evidence>
<evidence type="ECO:0000256" key="2">
    <source>
        <dbReference type="ARBA" id="ARBA00022771"/>
    </source>
</evidence>